<comment type="caution">
    <text evidence="25">The sequence shown here is derived from an EMBL/GenBank/DDBJ whole genome shotgun (WGS) entry which is preliminary data.</text>
</comment>
<evidence type="ECO:0000256" key="7">
    <source>
        <dbReference type="ARBA" id="ARBA00019373"/>
    </source>
</evidence>
<comment type="pathway">
    <text evidence="4">Lipid metabolism.</text>
</comment>
<dbReference type="GO" id="GO:0016024">
    <property type="term" value="P:CDP-diacylglycerol biosynthetic process"/>
    <property type="evidence" value="ECO:0007669"/>
    <property type="project" value="TreeGrafter"/>
</dbReference>
<feature type="transmembrane region" description="Helical" evidence="24">
    <location>
        <begin position="82"/>
        <end position="99"/>
    </location>
</feature>
<name>H1DFZ6_9BACT</name>
<keyword evidence="16" id="KW-0594">Phospholipid biosynthesis</keyword>
<sequence length="269" mass="31138">MSNFWKRAISGFLFVIILTGCIFLHPICFFVLFFIINIVGLYEFSKMARRMEIYINLPIYLFCGSLLFTAGFLDAYIGYRDGYLWCFLATFVMSIWELYRKKVNSFQNLAFSYYGLLYLSLPFTLLIYLPYMTSDEWRPEIVFFPFLLVWFNDTFAYLFGSRFGKHKLFPRISPKKSWEGAIGGGICTIGAALFIAPYLEGLTVYNNIIIACIVVFFGIYGDLLESMFKRNIEIKDSGSIMPGHGGVLDRFDAVLFVIPAIFVYLEFVY</sequence>
<comment type="similarity">
    <text evidence="5">Belongs to the CDS family.</text>
</comment>
<feature type="transmembrane region" description="Helical" evidence="24">
    <location>
        <begin position="141"/>
        <end position="159"/>
    </location>
</feature>
<evidence type="ECO:0000256" key="5">
    <source>
        <dbReference type="ARBA" id="ARBA00010185"/>
    </source>
</evidence>
<dbReference type="EC" id="2.7.7.41" evidence="6"/>
<dbReference type="eggNOG" id="COG4589">
    <property type="taxonomic scope" value="Bacteria"/>
</dbReference>
<evidence type="ECO:0000256" key="3">
    <source>
        <dbReference type="ARBA" id="ARBA00005119"/>
    </source>
</evidence>
<evidence type="ECO:0000256" key="14">
    <source>
        <dbReference type="ARBA" id="ARBA00023098"/>
    </source>
</evidence>
<keyword evidence="12" id="KW-0548">Nucleotidyltransferase</keyword>
<dbReference type="PANTHER" id="PTHR46382">
    <property type="entry name" value="PHOSPHATIDATE CYTIDYLYLTRANSFERASE"/>
    <property type="match status" value="1"/>
</dbReference>
<evidence type="ECO:0000256" key="23">
    <source>
        <dbReference type="ARBA" id="ARBA00033406"/>
    </source>
</evidence>
<evidence type="ECO:0000256" key="1">
    <source>
        <dbReference type="ARBA" id="ARBA00001698"/>
    </source>
</evidence>
<feature type="transmembrane region" description="Helical" evidence="24">
    <location>
        <begin position="180"/>
        <end position="199"/>
    </location>
</feature>
<dbReference type="STRING" id="742817.HMPREF9449_01182"/>
<evidence type="ECO:0000256" key="13">
    <source>
        <dbReference type="ARBA" id="ARBA00022989"/>
    </source>
</evidence>
<reference evidence="25 26" key="1">
    <citation type="submission" date="2012-01" db="EMBL/GenBank/DDBJ databases">
        <title>The Genome Sequence of Odoribacter laneus YIT 12061.</title>
        <authorList>
            <consortium name="The Broad Institute Genome Sequencing Platform"/>
            <person name="Earl A."/>
            <person name="Ward D."/>
            <person name="Feldgarden M."/>
            <person name="Gevers D."/>
            <person name="Morotomi M."/>
            <person name="Young S.K."/>
            <person name="Zeng Q."/>
            <person name="Gargeya S."/>
            <person name="Fitzgerald M."/>
            <person name="Haas B."/>
            <person name="Abouelleil A."/>
            <person name="Alvarado L."/>
            <person name="Arachchi H.M."/>
            <person name="Berlin A."/>
            <person name="Chapman S.B."/>
            <person name="Gearin G."/>
            <person name="Goldberg J."/>
            <person name="Griggs A."/>
            <person name="Gujja S."/>
            <person name="Hansen M."/>
            <person name="Heiman D."/>
            <person name="Howarth C."/>
            <person name="Larimer J."/>
            <person name="Lui A."/>
            <person name="MacDonald P.J.P."/>
            <person name="McCowen C."/>
            <person name="Montmayeur A."/>
            <person name="Murphy C."/>
            <person name="Neiman D."/>
            <person name="Pearson M."/>
            <person name="Priest M."/>
            <person name="Roberts A."/>
            <person name="Saif S."/>
            <person name="Shea T."/>
            <person name="Sisk P."/>
            <person name="Stolte C."/>
            <person name="Sykes S."/>
            <person name="Wortman J."/>
            <person name="Nusbaum C."/>
            <person name="Birren B."/>
        </authorList>
    </citation>
    <scope>NUCLEOTIDE SEQUENCE [LARGE SCALE GENOMIC DNA]</scope>
    <source>
        <strain evidence="25 26">YIT 12061</strain>
    </source>
</reference>
<evidence type="ECO:0000313" key="25">
    <source>
        <dbReference type="EMBL" id="EHP48819.1"/>
    </source>
</evidence>
<comment type="pathway">
    <text evidence="3">Phospholipid metabolism; CDP-diacylglycerol biosynthesis; CDP-diacylglycerol from sn-glycerol 3-phosphate: step 3/3.</text>
</comment>
<dbReference type="RefSeq" id="WP_009136330.1">
    <property type="nucleotide sequence ID" value="NZ_JH594596.1"/>
</dbReference>
<keyword evidence="9" id="KW-0444">Lipid biosynthesis</keyword>
<evidence type="ECO:0000256" key="16">
    <source>
        <dbReference type="ARBA" id="ARBA00023209"/>
    </source>
</evidence>
<evidence type="ECO:0000256" key="11">
    <source>
        <dbReference type="ARBA" id="ARBA00022692"/>
    </source>
</evidence>
<dbReference type="Pfam" id="PF01148">
    <property type="entry name" value="CTP_transf_1"/>
    <property type="match status" value="1"/>
</dbReference>
<evidence type="ECO:0000256" key="12">
    <source>
        <dbReference type="ARBA" id="ARBA00022695"/>
    </source>
</evidence>
<keyword evidence="14" id="KW-0443">Lipid metabolism</keyword>
<evidence type="ECO:0000256" key="15">
    <source>
        <dbReference type="ARBA" id="ARBA00023136"/>
    </source>
</evidence>
<evidence type="ECO:0000256" key="21">
    <source>
        <dbReference type="ARBA" id="ARBA00032396"/>
    </source>
</evidence>
<evidence type="ECO:0000256" key="9">
    <source>
        <dbReference type="ARBA" id="ARBA00022516"/>
    </source>
</evidence>
<dbReference type="GO" id="GO:0004605">
    <property type="term" value="F:phosphatidate cytidylyltransferase activity"/>
    <property type="evidence" value="ECO:0007669"/>
    <property type="project" value="UniProtKB-EC"/>
</dbReference>
<evidence type="ECO:0000256" key="19">
    <source>
        <dbReference type="ARBA" id="ARBA00031825"/>
    </source>
</evidence>
<gene>
    <name evidence="25" type="ORF">HMPREF9449_01182</name>
</gene>
<evidence type="ECO:0000256" key="6">
    <source>
        <dbReference type="ARBA" id="ARBA00012487"/>
    </source>
</evidence>
<accession>H1DFZ6</accession>
<feature type="transmembrane region" description="Helical" evidence="24">
    <location>
        <begin position="111"/>
        <end position="129"/>
    </location>
</feature>
<protein>
    <recommendedName>
        <fullName evidence="7">Phosphatidate cytidylyltransferase</fullName>
        <ecNumber evidence="6">2.7.7.41</ecNumber>
    </recommendedName>
    <alternativeName>
        <fullName evidence="20">CDP-DAG synthase</fullName>
    </alternativeName>
    <alternativeName>
        <fullName evidence="22">CDP-DG synthase</fullName>
    </alternativeName>
    <alternativeName>
        <fullName evidence="18">CDP-diacylglycerol synthase</fullName>
    </alternativeName>
    <alternativeName>
        <fullName evidence="21">CDP-diglyceride pyrophosphorylase</fullName>
    </alternativeName>
    <alternativeName>
        <fullName evidence="23">CDP-diglyceride synthase</fullName>
    </alternativeName>
    <alternativeName>
        <fullName evidence="19">CTP:phosphatidate cytidylyltransferase</fullName>
    </alternativeName>
</protein>
<feature type="transmembrane region" description="Helical" evidence="24">
    <location>
        <begin position="245"/>
        <end position="265"/>
    </location>
</feature>
<dbReference type="GeneID" id="98068767"/>
<dbReference type="PANTHER" id="PTHR46382:SF1">
    <property type="entry name" value="PHOSPHATIDATE CYTIDYLYLTRANSFERASE"/>
    <property type="match status" value="1"/>
</dbReference>
<evidence type="ECO:0000313" key="26">
    <source>
        <dbReference type="Proteomes" id="UP000004892"/>
    </source>
</evidence>
<dbReference type="PATRIC" id="fig|742817.3.peg.1254"/>
<dbReference type="GO" id="GO:0005886">
    <property type="term" value="C:plasma membrane"/>
    <property type="evidence" value="ECO:0007669"/>
    <property type="project" value="UniProtKB-SubCell"/>
</dbReference>
<evidence type="ECO:0000256" key="4">
    <source>
        <dbReference type="ARBA" id="ARBA00005189"/>
    </source>
</evidence>
<keyword evidence="17" id="KW-1208">Phospholipid metabolism</keyword>
<keyword evidence="11 24" id="KW-0812">Transmembrane</keyword>
<keyword evidence="13 24" id="KW-1133">Transmembrane helix</keyword>
<evidence type="ECO:0000256" key="8">
    <source>
        <dbReference type="ARBA" id="ARBA00022475"/>
    </source>
</evidence>
<evidence type="ECO:0000256" key="20">
    <source>
        <dbReference type="ARBA" id="ARBA00032253"/>
    </source>
</evidence>
<evidence type="ECO:0000256" key="18">
    <source>
        <dbReference type="ARBA" id="ARBA00029893"/>
    </source>
</evidence>
<evidence type="ECO:0000256" key="17">
    <source>
        <dbReference type="ARBA" id="ARBA00023264"/>
    </source>
</evidence>
<keyword evidence="8" id="KW-1003">Cell membrane</keyword>
<dbReference type="HOGENOM" id="CLU_037294_3_2_10"/>
<comment type="subcellular location">
    <subcellularLocation>
        <location evidence="2">Cell membrane</location>
        <topology evidence="2">Multi-pass membrane protein</topology>
    </subcellularLocation>
</comment>
<feature type="transmembrane region" description="Helical" evidence="24">
    <location>
        <begin position="205"/>
        <end position="224"/>
    </location>
</feature>
<keyword evidence="26" id="KW-1185">Reference proteome</keyword>
<evidence type="ECO:0000256" key="22">
    <source>
        <dbReference type="ARBA" id="ARBA00032743"/>
    </source>
</evidence>
<dbReference type="AlphaFoldDB" id="H1DFZ6"/>
<proteinExistence type="inferred from homology"/>
<dbReference type="Proteomes" id="UP000004892">
    <property type="component" value="Unassembled WGS sequence"/>
</dbReference>
<evidence type="ECO:0000256" key="24">
    <source>
        <dbReference type="SAM" id="Phobius"/>
    </source>
</evidence>
<keyword evidence="15 24" id="KW-0472">Membrane</keyword>
<evidence type="ECO:0000256" key="10">
    <source>
        <dbReference type="ARBA" id="ARBA00022679"/>
    </source>
</evidence>
<evidence type="ECO:0000256" key="2">
    <source>
        <dbReference type="ARBA" id="ARBA00004651"/>
    </source>
</evidence>
<comment type="catalytic activity">
    <reaction evidence="1">
        <text>a 1,2-diacyl-sn-glycero-3-phosphate + CTP + H(+) = a CDP-1,2-diacyl-sn-glycerol + diphosphate</text>
        <dbReference type="Rhea" id="RHEA:16229"/>
        <dbReference type="ChEBI" id="CHEBI:15378"/>
        <dbReference type="ChEBI" id="CHEBI:33019"/>
        <dbReference type="ChEBI" id="CHEBI:37563"/>
        <dbReference type="ChEBI" id="CHEBI:58332"/>
        <dbReference type="ChEBI" id="CHEBI:58608"/>
        <dbReference type="EC" id="2.7.7.41"/>
    </reaction>
</comment>
<organism evidence="25 26">
    <name type="scientific">Odoribacter laneus YIT 12061</name>
    <dbReference type="NCBI Taxonomy" id="742817"/>
    <lineage>
        <taxon>Bacteria</taxon>
        <taxon>Pseudomonadati</taxon>
        <taxon>Bacteroidota</taxon>
        <taxon>Bacteroidia</taxon>
        <taxon>Bacteroidales</taxon>
        <taxon>Odoribacteraceae</taxon>
        <taxon>Odoribacter</taxon>
    </lineage>
</organism>
<dbReference type="EMBL" id="ADMC01000017">
    <property type="protein sequence ID" value="EHP48819.1"/>
    <property type="molecule type" value="Genomic_DNA"/>
</dbReference>
<keyword evidence="10" id="KW-0808">Transferase</keyword>
<dbReference type="PROSITE" id="PS51257">
    <property type="entry name" value="PROKAR_LIPOPROTEIN"/>
    <property type="match status" value="1"/>
</dbReference>
<feature type="transmembrane region" description="Helical" evidence="24">
    <location>
        <begin position="12"/>
        <end position="42"/>
    </location>
</feature>
<feature type="transmembrane region" description="Helical" evidence="24">
    <location>
        <begin position="54"/>
        <end position="76"/>
    </location>
</feature>